<dbReference type="GO" id="GO:0006355">
    <property type="term" value="P:regulation of DNA-templated transcription"/>
    <property type="evidence" value="ECO:0007669"/>
    <property type="project" value="InterPro"/>
</dbReference>
<dbReference type="Gene3D" id="3.30.50.10">
    <property type="entry name" value="Erythroid Transcription Factor GATA-1, subunit A"/>
    <property type="match status" value="1"/>
</dbReference>
<evidence type="ECO:0000259" key="10">
    <source>
        <dbReference type="PROSITE" id="PS50114"/>
    </source>
</evidence>
<keyword evidence="13" id="KW-1185">Reference proteome</keyword>
<protein>
    <recommendedName>
        <fullName evidence="10">GATA-type domain-containing protein</fullName>
    </recommendedName>
</protein>
<keyword evidence="3" id="KW-0862">Zinc</keyword>
<reference evidence="11 13" key="1">
    <citation type="journal article" date="2024" name="Nat. Commun.">
        <title>Phylogenomics reveals the evolutionary origins of lichenization in chlorophyte algae.</title>
        <authorList>
            <person name="Puginier C."/>
            <person name="Libourel C."/>
            <person name="Otte J."/>
            <person name="Skaloud P."/>
            <person name="Haon M."/>
            <person name="Grisel S."/>
            <person name="Petersen M."/>
            <person name="Berrin J.G."/>
            <person name="Delaux P.M."/>
            <person name="Dal Grande F."/>
            <person name="Keller J."/>
        </authorList>
    </citation>
    <scope>NUCLEOTIDE SEQUENCE [LARGE SCALE GENOMIC DNA]</scope>
    <source>
        <strain evidence="11 13">SAG 2036</strain>
    </source>
</reference>
<keyword evidence="4" id="KW-0805">Transcription regulation</keyword>
<comment type="similarity">
    <text evidence="6">Belongs to the type IV zinc-finger family. Class B subfamily.</text>
</comment>
<evidence type="ECO:0000256" key="8">
    <source>
        <dbReference type="PROSITE-ProRule" id="PRU00094"/>
    </source>
</evidence>
<keyword evidence="2 8" id="KW-0863">Zinc-finger</keyword>
<evidence type="ECO:0000313" key="12">
    <source>
        <dbReference type="EMBL" id="KAK9794305.1"/>
    </source>
</evidence>
<evidence type="ECO:0000256" key="2">
    <source>
        <dbReference type="ARBA" id="ARBA00022771"/>
    </source>
</evidence>
<sequence>MSSEDDTAKKDDNVRASAAHSEDSGPNQEDTGFQCVECGARKTPMRRNGPAGPKTLCNACGVKRTRLEAKKERKRSAGVAYVQEPADGQTPVEQASAAQLGHASQPPSALTTRRQRKVQSFCSCAGEMAADPGSRSAVPMNGMLNGNRAAAPANGAANSLMQQAAVHTRRLMLGHSPCCRSCRVLQTLSWQQLMSQESWGVLP</sequence>
<gene>
    <name evidence="12" type="ORF">WJX73_002318</name>
    <name evidence="11" type="ORF">WJX73_006213</name>
</gene>
<dbReference type="EMBL" id="JALJOQ010000248">
    <property type="protein sequence ID" value="KAK9787473.1"/>
    <property type="molecule type" value="Genomic_DNA"/>
</dbReference>
<dbReference type="PANTHER" id="PTHR47172:SF24">
    <property type="entry name" value="GATA ZINC FINGER DOMAIN-CONTAINING PROTEIN 14-RELATED"/>
    <property type="match status" value="1"/>
</dbReference>
<comment type="function">
    <text evidence="7">Transcriptional regulator that specifically binds 5'-GATA-3' or 5'-GAT-3' motifs within gene promoters.</text>
</comment>
<feature type="compositionally biased region" description="Basic and acidic residues" evidence="9">
    <location>
        <begin position="1"/>
        <end position="14"/>
    </location>
</feature>
<comment type="caution">
    <text evidence="11">The sequence shown here is derived from an EMBL/GenBank/DDBJ whole genome shotgun (WGS) entry which is preliminary data.</text>
</comment>
<evidence type="ECO:0000256" key="6">
    <source>
        <dbReference type="ARBA" id="ARBA00024019"/>
    </source>
</evidence>
<keyword evidence="1" id="KW-0479">Metal-binding</keyword>
<evidence type="ECO:0000256" key="1">
    <source>
        <dbReference type="ARBA" id="ARBA00022723"/>
    </source>
</evidence>
<organism evidence="11 13">
    <name type="scientific">Symbiochloris irregularis</name>
    <dbReference type="NCBI Taxonomy" id="706552"/>
    <lineage>
        <taxon>Eukaryota</taxon>
        <taxon>Viridiplantae</taxon>
        <taxon>Chlorophyta</taxon>
        <taxon>core chlorophytes</taxon>
        <taxon>Trebouxiophyceae</taxon>
        <taxon>Trebouxiales</taxon>
        <taxon>Trebouxiaceae</taxon>
        <taxon>Symbiochloris</taxon>
    </lineage>
</organism>
<feature type="region of interest" description="Disordered" evidence="9">
    <location>
        <begin position="67"/>
        <end position="113"/>
    </location>
</feature>
<dbReference type="GO" id="GO:0043565">
    <property type="term" value="F:sequence-specific DNA binding"/>
    <property type="evidence" value="ECO:0007669"/>
    <property type="project" value="InterPro"/>
</dbReference>
<evidence type="ECO:0000256" key="3">
    <source>
        <dbReference type="ARBA" id="ARBA00022833"/>
    </source>
</evidence>
<dbReference type="AlphaFoldDB" id="A0AAW1NKH0"/>
<dbReference type="InterPro" id="IPR000679">
    <property type="entry name" value="Znf_GATA"/>
</dbReference>
<dbReference type="EMBL" id="JALJOQ010000141">
    <property type="protein sequence ID" value="KAK9794305.1"/>
    <property type="molecule type" value="Genomic_DNA"/>
</dbReference>
<dbReference type="InterPro" id="IPR013088">
    <property type="entry name" value="Znf_NHR/GATA"/>
</dbReference>
<keyword evidence="5" id="KW-0804">Transcription</keyword>
<evidence type="ECO:0000313" key="11">
    <source>
        <dbReference type="EMBL" id="KAK9787473.1"/>
    </source>
</evidence>
<dbReference type="Pfam" id="PF00320">
    <property type="entry name" value="GATA"/>
    <property type="match status" value="1"/>
</dbReference>
<dbReference type="PROSITE" id="PS50114">
    <property type="entry name" value="GATA_ZN_FINGER_2"/>
    <property type="match status" value="1"/>
</dbReference>
<proteinExistence type="inferred from homology"/>
<name>A0AAW1NKH0_9CHLO</name>
<feature type="region of interest" description="Disordered" evidence="9">
    <location>
        <begin position="1"/>
        <end position="33"/>
    </location>
</feature>
<dbReference type="GO" id="GO:0008270">
    <property type="term" value="F:zinc ion binding"/>
    <property type="evidence" value="ECO:0007669"/>
    <property type="project" value="UniProtKB-KW"/>
</dbReference>
<accession>A0AAW1NKH0</accession>
<evidence type="ECO:0000256" key="9">
    <source>
        <dbReference type="SAM" id="MobiDB-lite"/>
    </source>
</evidence>
<feature type="domain" description="GATA-type" evidence="10">
    <location>
        <begin position="29"/>
        <end position="62"/>
    </location>
</feature>
<evidence type="ECO:0000256" key="4">
    <source>
        <dbReference type="ARBA" id="ARBA00023015"/>
    </source>
</evidence>
<evidence type="ECO:0000256" key="7">
    <source>
        <dbReference type="ARBA" id="ARBA00037539"/>
    </source>
</evidence>
<dbReference type="PANTHER" id="PTHR47172">
    <property type="entry name" value="OS01G0976800 PROTEIN"/>
    <property type="match status" value="1"/>
</dbReference>
<evidence type="ECO:0000256" key="5">
    <source>
        <dbReference type="ARBA" id="ARBA00023163"/>
    </source>
</evidence>
<dbReference type="SUPFAM" id="SSF57716">
    <property type="entry name" value="Glucocorticoid receptor-like (DNA-binding domain)"/>
    <property type="match status" value="1"/>
</dbReference>
<evidence type="ECO:0000313" key="13">
    <source>
        <dbReference type="Proteomes" id="UP001465755"/>
    </source>
</evidence>
<reference evidence="11" key="2">
    <citation type="submission" date="2024-04" db="EMBL/GenBank/DDBJ databases">
        <authorList>
            <person name="Dal Grande F."/>
            <person name="Keller J."/>
            <person name="Delaux P.-M."/>
        </authorList>
    </citation>
    <scope>NUCLEOTIDE SEQUENCE</scope>
    <source>
        <strain evidence="11">SAG 2036</strain>
    </source>
</reference>
<dbReference type="SMART" id="SM00401">
    <property type="entry name" value="ZnF_GATA"/>
    <property type="match status" value="1"/>
</dbReference>
<dbReference type="CDD" id="cd00202">
    <property type="entry name" value="ZnF_GATA"/>
    <property type="match status" value="1"/>
</dbReference>
<dbReference type="Proteomes" id="UP001465755">
    <property type="component" value="Unassembled WGS sequence"/>
</dbReference>